<organism evidence="1 2">
    <name type="scientific">Ascaris lumbricoides</name>
    <name type="common">Giant roundworm</name>
    <dbReference type="NCBI Taxonomy" id="6252"/>
    <lineage>
        <taxon>Eukaryota</taxon>
        <taxon>Metazoa</taxon>
        <taxon>Ecdysozoa</taxon>
        <taxon>Nematoda</taxon>
        <taxon>Chromadorea</taxon>
        <taxon>Rhabditida</taxon>
        <taxon>Spirurina</taxon>
        <taxon>Ascaridomorpha</taxon>
        <taxon>Ascaridoidea</taxon>
        <taxon>Ascarididae</taxon>
        <taxon>Ascaris</taxon>
    </lineage>
</organism>
<evidence type="ECO:0000313" key="1">
    <source>
        <dbReference type="Proteomes" id="UP000036681"/>
    </source>
</evidence>
<sequence length="74" mass="8147">MRADGNYQFLREARAHGSLLMSNGSSGAFRRWQRLCSGGPAASGSPMPSSLRLHIWAKAGVPQYEQHQYLKLSA</sequence>
<keyword evidence="1" id="KW-1185">Reference proteome</keyword>
<dbReference type="WBParaSite" id="ALUE_0001616901-mRNA-1">
    <property type="protein sequence ID" value="ALUE_0001616901-mRNA-1"/>
    <property type="gene ID" value="ALUE_0001616901"/>
</dbReference>
<dbReference type="Proteomes" id="UP000036681">
    <property type="component" value="Unplaced"/>
</dbReference>
<proteinExistence type="predicted"/>
<name>A0A0M3IDQ2_ASCLU</name>
<reference evidence="2" key="1">
    <citation type="submission" date="2017-02" db="UniProtKB">
        <authorList>
            <consortium name="WormBaseParasite"/>
        </authorList>
    </citation>
    <scope>IDENTIFICATION</scope>
</reference>
<accession>A0A0M3IDQ2</accession>
<dbReference type="AlphaFoldDB" id="A0A0M3IDQ2"/>
<evidence type="ECO:0000313" key="2">
    <source>
        <dbReference type="WBParaSite" id="ALUE_0001616901-mRNA-1"/>
    </source>
</evidence>
<protein>
    <submittedName>
        <fullName evidence="2">Uncharacterized protein</fullName>
    </submittedName>
</protein>